<evidence type="ECO:0000313" key="1">
    <source>
        <dbReference type="EMBL" id="KAF3455364.1"/>
    </source>
</evidence>
<comment type="caution">
    <text evidence="1">The sequence shown here is derived from an EMBL/GenBank/DDBJ whole genome shotgun (WGS) entry which is preliminary data.</text>
</comment>
<gene>
    <name evidence="1" type="ORF">FNV43_RR05815</name>
</gene>
<name>A0A8K0HNB7_9ROSA</name>
<accession>A0A8K0HNB7</accession>
<evidence type="ECO:0000313" key="2">
    <source>
        <dbReference type="Proteomes" id="UP000796880"/>
    </source>
</evidence>
<dbReference type="AlphaFoldDB" id="A0A8K0HNB7"/>
<reference evidence="1" key="1">
    <citation type="submission" date="2020-03" db="EMBL/GenBank/DDBJ databases">
        <title>A high-quality chromosome-level genome assembly of a woody plant with both climbing and erect habits, Rhamnella rubrinervis.</title>
        <authorList>
            <person name="Lu Z."/>
            <person name="Yang Y."/>
            <person name="Zhu X."/>
            <person name="Sun Y."/>
        </authorList>
    </citation>
    <scope>NUCLEOTIDE SEQUENCE</scope>
    <source>
        <strain evidence="1">BYM</strain>
        <tissue evidence="1">Leaf</tissue>
    </source>
</reference>
<dbReference type="Proteomes" id="UP000796880">
    <property type="component" value="Unassembled WGS sequence"/>
</dbReference>
<keyword evidence="2" id="KW-1185">Reference proteome</keyword>
<dbReference type="EMBL" id="VOIH02000002">
    <property type="protein sequence ID" value="KAF3455364.1"/>
    <property type="molecule type" value="Genomic_DNA"/>
</dbReference>
<dbReference type="OrthoDB" id="1194650at2759"/>
<proteinExistence type="predicted"/>
<sequence length="115" mass="13239">MAIQGCGEGGVGGQPCMRALRRWGEGSSLITSIEDVLEKFSEDPDKPSRFKRRQWKKFKNSCFVLALHDGELNETATYSLNEFPQAFQEFHRLDTYENMPMNEEGEIRDEETNVM</sequence>
<protein>
    <submittedName>
        <fullName evidence="1">Uncharacterized protein</fullName>
    </submittedName>
</protein>
<organism evidence="1 2">
    <name type="scientific">Rhamnella rubrinervis</name>
    <dbReference type="NCBI Taxonomy" id="2594499"/>
    <lineage>
        <taxon>Eukaryota</taxon>
        <taxon>Viridiplantae</taxon>
        <taxon>Streptophyta</taxon>
        <taxon>Embryophyta</taxon>
        <taxon>Tracheophyta</taxon>
        <taxon>Spermatophyta</taxon>
        <taxon>Magnoliopsida</taxon>
        <taxon>eudicotyledons</taxon>
        <taxon>Gunneridae</taxon>
        <taxon>Pentapetalae</taxon>
        <taxon>rosids</taxon>
        <taxon>fabids</taxon>
        <taxon>Rosales</taxon>
        <taxon>Rhamnaceae</taxon>
        <taxon>rhamnoid group</taxon>
        <taxon>Rhamneae</taxon>
        <taxon>Rhamnella</taxon>
    </lineage>
</organism>